<evidence type="ECO:0000256" key="1">
    <source>
        <dbReference type="SAM" id="MobiDB-lite"/>
    </source>
</evidence>
<evidence type="ECO:0000313" key="2">
    <source>
        <dbReference type="EMBL" id="MED6223696.1"/>
    </source>
</evidence>
<name>A0ABU6ZP21_9FABA</name>
<keyword evidence="3" id="KW-1185">Reference proteome</keyword>
<feature type="compositionally biased region" description="Polar residues" evidence="1">
    <location>
        <begin position="123"/>
        <end position="141"/>
    </location>
</feature>
<dbReference type="EMBL" id="JASCZI010272869">
    <property type="protein sequence ID" value="MED6223696.1"/>
    <property type="molecule type" value="Genomic_DNA"/>
</dbReference>
<gene>
    <name evidence="2" type="ORF">PIB30_076629</name>
</gene>
<feature type="compositionally biased region" description="Low complexity" evidence="1">
    <location>
        <begin position="184"/>
        <end position="196"/>
    </location>
</feature>
<feature type="region of interest" description="Disordered" evidence="1">
    <location>
        <begin position="1"/>
        <end position="27"/>
    </location>
</feature>
<protein>
    <submittedName>
        <fullName evidence="2">Uncharacterized protein</fullName>
    </submittedName>
</protein>
<feature type="compositionally biased region" description="Low complexity" evidence="1">
    <location>
        <begin position="165"/>
        <end position="176"/>
    </location>
</feature>
<reference evidence="2 3" key="1">
    <citation type="journal article" date="2023" name="Plants (Basel)">
        <title>Bridging the Gap: Combining Genomics and Transcriptomics Approaches to Understand Stylosanthes scabra, an Orphan Legume from the Brazilian Caatinga.</title>
        <authorList>
            <person name="Ferreira-Neto J.R.C."/>
            <person name="da Silva M.D."/>
            <person name="Binneck E."/>
            <person name="de Melo N.F."/>
            <person name="da Silva R.H."/>
            <person name="de Melo A.L.T.M."/>
            <person name="Pandolfi V."/>
            <person name="Bustamante F.O."/>
            <person name="Brasileiro-Vidal A.C."/>
            <person name="Benko-Iseppon A.M."/>
        </authorList>
    </citation>
    <scope>NUCLEOTIDE SEQUENCE [LARGE SCALE GENOMIC DNA]</scope>
    <source>
        <tissue evidence="2">Leaves</tissue>
    </source>
</reference>
<feature type="compositionally biased region" description="Polar residues" evidence="1">
    <location>
        <begin position="154"/>
        <end position="164"/>
    </location>
</feature>
<evidence type="ECO:0000313" key="3">
    <source>
        <dbReference type="Proteomes" id="UP001341840"/>
    </source>
</evidence>
<feature type="compositionally biased region" description="Polar residues" evidence="1">
    <location>
        <begin position="8"/>
        <end position="27"/>
    </location>
</feature>
<sequence>MQTPEPPITSQQNNPTSCSIQTLTKGPNSSMLGTKEILLKGRAKGGIYSFDDLVVSRLTKNLASSVSVPSGSTPPFSRTVFCFVPNMHRHSTFVSTPLSKHSPVDSDLSNKSTVTLRTFVSSLPTNNAGTKSSLTIPNSQGVIPISRVPLPPSARNNNNPTPAISTSDQQQHQPTQPDDPPPAAATNPITTTSPIPISRINIVLPTTT</sequence>
<feature type="region of interest" description="Disordered" evidence="1">
    <location>
        <begin position="123"/>
        <end position="196"/>
    </location>
</feature>
<comment type="caution">
    <text evidence="2">The sequence shown here is derived from an EMBL/GenBank/DDBJ whole genome shotgun (WGS) entry which is preliminary data.</text>
</comment>
<organism evidence="2 3">
    <name type="scientific">Stylosanthes scabra</name>
    <dbReference type="NCBI Taxonomy" id="79078"/>
    <lineage>
        <taxon>Eukaryota</taxon>
        <taxon>Viridiplantae</taxon>
        <taxon>Streptophyta</taxon>
        <taxon>Embryophyta</taxon>
        <taxon>Tracheophyta</taxon>
        <taxon>Spermatophyta</taxon>
        <taxon>Magnoliopsida</taxon>
        <taxon>eudicotyledons</taxon>
        <taxon>Gunneridae</taxon>
        <taxon>Pentapetalae</taxon>
        <taxon>rosids</taxon>
        <taxon>fabids</taxon>
        <taxon>Fabales</taxon>
        <taxon>Fabaceae</taxon>
        <taxon>Papilionoideae</taxon>
        <taxon>50 kb inversion clade</taxon>
        <taxon>dalbergioids sensu lato</taxon>
        <taxon>Dalbergieae</taxon>
        <taxon>Pterocarpus clade</taxon>
        <taxon>Stylosanthes</taxon>
    </lineage>
</organism>
<proteinExistence type="predicted"/>
<accession>A0ABU6ZP21</accession>
<dbReference type="Proteomes" id="UP001341840">
    <property type="component" value="Unassembled WGS sequence"/>
</dbReference>